<gene>
    <name evidence="9" type="ORF">RhiirA1_457358</name>
</gene>
<dbReference type="Proteomes" id="UP000232688">
    <property type="component" value="Unassembled WGS sequence"/>
</dbReference>
<dbReference type="VEuPathDB" id="FungiDB:RhiirFUN_017188"/>
<feature type="transmembrane region" description="Helical" evidence="7">
    <location>
        <begin position="825"/>
        <end position="843"/>
    </location>
</feature>
<dbReference type="SUPFAM" id="SSF50978">
    <property type="entry name" value="WD40 repeat-like"/>
    <property type="match status" value="1"/>
</dbReference>
<comment type="subcellular location">
    <subcellularLocation>
        <location evidence="1">Membrane</location>
        <topology evidence="1">Multi-pass membrane protein</topology>
    </subcellularLocation>
</comment>
<evidence type="ECO:0000259" key="8">
    <source>
        <dbReference type="Pfam" id="PF00520"/>
    </source>
</evidence>
<evidence type="ECO:0000256" key="2">
    <source>
        <dbReference type="ARBA" id="ARBA00022692"/>
    </source>
</evidence>
<feature type="transmembrane region" description="Helical" evidence="7">
    <location>
        <begin position="795"/>
        <end position="813"/>
    </location>
</feature>
<dbReference type="VEuPathDB" id="FungiDB:FUN_013891"/>
<evidence type="ECO:0000256" key="6">
    <source>
        <dbReference type="SAM" id="MobiDB-lite"/>
    </source>
</evidence>
<feature type="transmembrane region" description="Helical" evidence="7">
    <location>
        <begin position="914"/>
        <end position="936"/>
    </location>
</feature>
<evidence type="ECO:0000256" key="1">
    <source>
        <dbReference type="ARBA" id="ARBA00004141"/>
    </source>
</evidence>
<evidence type="ECO:0000256" key="7">
    <source>
        <dbReference type="SAM" id="Phobius"/>
    </source>
</evidence>
<feature type="transmembrane region" description="Helical" evidence="7">
    <location>
        <begin position="1248"/>
        <end position="1270"/>
    </location>
</feature>
<feature type="transmembrane region" description="Helical" evidence="7">
    <location>
        <begin position="877"/>
        <end position="894"/>
    </location>
</feature>
<comment type="caution">
    <text evidence="9">The sequence shown here is derived from an EMBL/GenBank/DDBJ whole genome shotgun (WGS) entry which is preliminary data.</text>
</comment>
<organism evidence="9 10">
    <name type="scientific">Rhizophagus irregularis</name>
    <dbReference type="NCBI Taxonomy" id="588596"/>
    <lineage>
        <taxon>Eukaryota</taxon>
        <taxon>Fungi</taxon>
        <taxon>Fungi incertae sedis</taxon>
        <taxon>Mucoromycota</taxon>
        <taxon>Glomeromycotina</taxon>
        <taxon>Glomeromycetes</taxon>
        <taxon>Glomerales</taxon>
        <taxon>Glomeraceae</taxon>
        <taxon>Rhizophagus</taxon>
    </lineage>
</organism>
<keyword evidence="2 7" id="KW-0812">Transmembrane</keyword>
<reference evidence="9 10" key="1">
    <citation type="submission" date="2017-10" db="EMBL/GenBank/DDBJ databases">
        <title>Extensive intraspecific genome diversity in a model arbuscular mycorrhizal fungus.</title>
        <authorList>
            <person name="Chen E.C.H."/>
            <person name="Morin E."/>
            <person name="Baudet D."/>
            <person name="Noel J."/>
            <person name="Ndikumana S."/>
            <person name="Charron P."/>
            <person name="St-Onge C."/>
            <person name="Giorgi J."/>
            <person name="Grigoriev I.V."/>
            <person name="Roux C."/>
            <person name="Martin F.M."/>
            <person name="Corradi N."/>
        </authorList>
    </citation>
    <scope>NUCLEOTIDE SEQUENCE [LARGE SCALE GENOMIC DNA]</scope>
    <source>
        <strain evidence="9 10">A1</strain>
    </source>
</reference>
<feature type="compositionally biased region" description="Basic and acidic residues" evidence="6">
    <location>
        <begin position="1179"/>
        <end position="1191"/>
    </location>
</feature>
<dbReference type="AlphaFoldDB" id="A0A2N0RYC5"/>
<evidence type="ECO:0000313" key="10">
    <source>
        <dbReference type="Proteomes" id="UP000232688"/>
    </source>
</evidence>
<keyword evidence="4 7" id="KW-1133">Transmembrane helix</keyword>
<dbReference type="InterPro" id="IPR005821">
    <property type="entry name" value="Ion_trans_dom"/>
</dbReference>
<feature type="region of interest" description="Disordered" evidence="6">
    <location>
        <begin position="1"/>
        <end position="37"/>
    </location>
</feature>
<keyword evidence="3" id="KW-0677">Repeat</keyword>
<dbReference type="GO" id="GO:0005886">
    <property type="term" value="C:plasma membrane"/>
    <property type="evidence" value="ECO:0007669"/>
    <property type="project" value="TreeGrafter"/>
</dbReference>
<feature type="compositionally biased region" description="Polar residues" evidence="6">
    <location>
        <begin position="7"/>
        <end position="16"/>
    </location>
</feature>
<name>A0A2N0RYC5_9GLOM</name>
<accession>A0A2N0RYC5</accession>
<dbReference type="Gene3D" id="1.10.287.70">
    <property type="match status" value="1"/>
</dbReference>
<reference evidence="9 10" key="2">
    <citation type="submission" date="2017-10" db="EMBL/GenBank/DDBJ databases">
        <title>Genome analyses suggest a sexual origin of heterokaryosis in a supposedly ancient asexual fungus.</title>
        <authorList>
            <person name="Corradi N."/>
            <person name="Sedzielewska K."/>
            <person name="Noel J."/>
            <person name="Charron P."/>
            <person name="Farinelli L."/>
            <person name="Marton T."/>
            <person name="Kruger M."/>
            <person name="Pelin A."/>
            <person name="Brachmann A."/>
            <person name="Corradi N."/>
        </authorList>
    </citation>
    <scope>NUCLEOTIDE SEQUENCE [LARGE SCALE GENOMIC DNA]</scope>
    <source>
        <strain evidence="9 10">A1</strain>
    </source>
</reference>
<dbReference type="EMBL" id="LLXH01000338">
    <property type="protein sequence ID" value="PKC68325.1"/>
    <property type="molecule type" value="Genomic_DNA"/>
</dbReference>
<proteinExistence type="predicted"/>
<protein>
    <recommendedName>
        <fullName evidence="8">Ion transport domain-containing protein</fullName>
    </recommendedName>
</protein>
<feature type="compositionally biased region" description="Basic and acidic residues" evidence="6">
    <location>
        <begin position="1161"/>
        <end position="1172"/>
    </location>
</feature>
<dbReference type="PANTHER" id="PTHR10582">
    <property type="entry name" value="TRANSIENT RECEPTOR POTENTIAL ION CHANNEL PROTEIN"/>
    <property type="match status" value="1"/>
</dbReference>
<sequence>MDEIEVETQNNTSASETKIDISDIKDHREEIEKTPSETKDDIFVKTKEHRKSISKIFVSQYMDDTEYGSDDYVVTYSEKDKSVLGWSIKENGPQQPDPDVYFKVDQIVEKNEFFFDELQLHRKILLHNVYWLIDLNDDRTSSSKPFLQLNHPANSGHSNVDDIDNIGFFPNGDLVRVSLSDRKIYKYLITDKPKNTDPWKISQINDIDIPESLYIRDTRLCRTKLFLLGGNRDRTLMLQFDLLTMNFERQYITPSPVEIVYPPTPIIMNKNQTLLAIGTIRYTYIFSMENGMLISELNNCDCCPLEFITLKDNSERLAIYSDDVKLVDPYQAYDEIDISDDFNYTTSVITKLNKKIFIYDDKVCVTNGLDENEIRQNKTINRNSIYTLSTFKFIQSMLKEIIDKANIEKVASSEETVLKEVEVKNMGLCKLVLRTHSSNYDELSLVKENGHTKSFFCTSHILSHKPLNSQDLVLIKMHGVDIYAMNEDGSIYDIDFINEHYKPFFRKILNNEFGESKHSIPLPKLTKRIGELWSKEEILEDVINDNLVSSKFGIEMLEIVIKEKYDDVARQIITNLSSKFGIKMLRIAIKQKYDDVVLQIINKTIESIQDYSENYMTSISLNLSELCDRYPDFIIKYISYTSIILSPFCNGIRNSKNTSLHSYTNVYIKESDIDNNVFKSISALYKGLIRHLKNLKIEEEIQTVSLIVPFPRICVYKDDHEIDDNHDDKSKIITILKKMIIRLMMIPKKSGNPWNEFLFKPKSILFCNIDSNHLYNWWNFAAIIDFKWKTFGRGYYYLIWLFYTIFYVCYSLASTLEQKPIPDFYFELLFIISIIFGSIFLIFEIRYCLWDYKIYFNDIWNLFGSIFWLINKSQPHWFAAISIIILSFKFLLFFRVFESFGIYFAIIIGVAKKVFPFLVVLFFIVFGYAQAFFIVLRSNNINDDNDPRNVATKYDFVNPDGTISNTTTIIQDPDSNTNLFNWFPTSLLAVYNFLNGDSGSLSSFTYREHSIMTILLVTFTFFTVIYLMNLFIGLLNLAIDDFNKKEEFLLQKAQIIMEIELFYLLPWQRNNKKWFPDWIYYDIPITKIRKLINAIDNKQTVFNYPPFISEKLRKVVGLTDDNNKLERKIDQTKEELTKQNVELKQQMECIMKYIGIEQDNKKEKDSEEKQYSEEEQDSKEDIKKKQDNKLEKQIKQAKEELTRELKEKMNKMEQKMEEKMDKIEQKMETKKSYTCEIKCYHMLVDIRIITLSFTLVLPSYILTSIVPQSINKP</sequence>
<evidence type="ECO:0000256" key="5">
    <source>
        <dbReference type="ARBA" id="ARBA00023136"/>
    </source>
</evidence>
<feature type="compositionally biased region" description="Basic and acidic residues" evidence="6">
    <location>
        <begin position="17"/>
        <end position="37"/>
    </location>
</feature>
<dbReference type="InterPro" id="IPR024862">
    <property type="entry name" value="TRPV"/>
</dbReference>
<dbReference type="GO" id="GO:0005216">
    <property type="term" value="F:monoatomic ion channel activity"/>
    <property type="evidence" value="ECO:0007669"/>
    <property type="project" value="InterPro"/>
</dbReference>
<dbReference type="VEuPathDB" id="FungiDB:RhiirFUN_011397"/>
<dbReference type="PANTHER" id="PTHR10582:SF2">
    <property type="entry name" value="INACTIVE"/>
    <property type="match status" value="1"/>
</dbReference>
<feature type="domain" description="Ion transport" evidence="8">
    <location>
        <begin position="801"/>
        <end position="1046"/>
    </location>
</feature>
<dbReference type="Pfam" id="PF00520">
    <property type="entry name" value="Ion_trans"/>
    <property type="match status" value="1"/>
</dbReference>
<evidence type="ECO:0000256" key="4">
    <source>
        <dbReference type="ARBA" id="ARBA00022989"/>
    </source>
</evidence>
<dbReference type="InterPro" id="IPR036322">
    <property type="entry name" value="WD40_repeat_dom_sf"/>
</dbReference>
<dbReference type="GO" id="GO:0098703">
    <property type="term" value="P:calcium ion import across plasma membrane"/>
    <property type="evidence" value="ECO:0007669"/>
    <property type="project" value="TreeGrafter"/>
</dbReference>
<evidence type="ECO:0000256" key="3">
    <source>
        <dbReference type="ARBA" id="ARBA00022737"/>
    </source>
</evidence>
<dbReference type="VEuPathDB" id="FungiDB:RhiirA1_457358"/>
<feature type="region of interest" description="Disordered" evidence="6">
    <location>
        <begin position="1161"/>
        <end position="1191"/>
    </location>
</feature>
<keyword evidence="5 7" id="KW-0472">Membrane</keyword>
<feature type="transmembrane region" description="Helical" evidence="7">
    <location>
        <begin position="1011"/>
        <end position="1039"/>
    </location>
</feature>
<evidence type="ECO:0000313" key="9">
    <source>
        <dbReference type="EMBL" id="PKC68325.1"/>
    </source>
</evidence>